<feature type="transmembrane region" description="Helical" evidence="2">
    <location>
        <begin position="210"/>
        <end position="231"/>
    </location>
</feature>
<dbReference type="RefSeq" id="XP_008607572.1">
    <property type="nucleotide sequence ID" value="XM_008609350.1"/>
</dbReference>
<dbReference type="InParanoid" id="T0S193"/>
<dbReference type="Proteomes" id="UP000030762">
    <property type="component" value="Unassembled WGS sequence"/>
</dbReference>
<protein>
    <submittedName>
        <fullName evidence="3">Uncharacterized protein</fullName>
    </submittedName>
</protein>
<dbReference type="SUPFAM" id="SSF54518">
    <property type="entry name" value="Tubby C-terminal domain-like"/>
    <property type="match status" value="1"/>
</dbReference>
<keyword evidence="4" id="KW-1185">Reference proteome</keyword>
<dbReference type="Pfam" id="PF04525">
    <property type="entry name" value="LOR"/>
    <property type="match status" value="1"/>
</dbReference>
<evidence type="ECO:0000256" key="2">
    <source>
        <dbReference type="SAM" id="Phobius"/>
    </source>
</evidence>
<dbReference type="InterPro" id="IPR038595">
    <property type="entry name" value="LOR_sf"/>
</dbReference>
<proteinExistence type="inferred from homology"/>
<reference evidence="3 4" key="1">
    <citation type="submission" date="2012-04" db="EMBL/GenBank/DDBJ databases">
        <title>The Genome Sequence of Saprolegnia declina VS20.</title>
        <authorList>
            <consortium name="The Broad Institute Genome Sequencing Platform"/>
            <person name="Russ C."/>
            <person name="Nusbaum C."/>
            <person name="Tyler B."/>
            <person name="van West P."/>
            <person name="Dieguez-Uribeondo J."/>
            <person name="de Bruijn I."/>
            <person name="Tripathy S."/>
            <person name="Jiang R."/>
            <person name="Young S.K."/>
            <person name="Zeng Q."/>
            <person name="Gargeya S."/>
            <person name="Fitzgerald M."/>
            <person name="Haas B."/>
            <person name="Abouelleil A."/>
            <person name="Alvarado L."/>
            <person name="Arachchi H.M."/>
            <person name="Berlin A."/>
            <person name="Chapman S.B."/>
            <person name="Goldberg J."/>
            <person name="Griggs A."/>
            <person name="Gujja S."/>
            <person name="Hansen M."/>
            <person name="Howarth C."/>
            <person name="Imamovic A."/>
            <person name="Larimer J."/>
            <person name="McCowen C."/>
            <person name="Montmayeur A."/>
            <person name="Murphy C."/>
            <person name="Neiman D."/>
            <person name="Pearson M."/>
            <person name="Priest M."/>
            <person name="Roberts A."/>
            <person name="Saif S."/>
            <person name="Shea T."/>
            <person name="Sisk P."/>
            <person name="Sykes S."/>
            <person name="Wortman J."/>
            <person name="Nusbaum C."/>
            <person name="Birren B."/>
        </authorList>
    </citation>
    <scope>NUCLEOTIDE SEQUENCE [LARGE SCALE GENOMIC DNA]</scope>
    <source>
        <strain evidence="3 4">VS20</strain>
    </source>
</reference>
<dbReference type="EMBL" id="JH767140">
    <property type="protein sequence ID" value="EQC38748.1"/>
    <property type="molecule type" value="Genomic_DNA"/>
</dbReference>
<gene>
    <name evidence="3" type="ORF">SDRG_03712</name>
</gene>
<dbReference type="InterPro" id="IPR025659">
    <property type="entry name" value="Tubby-like_C"/>
</dbReference>
<evidence type="ECO:0000313" key="4">
    <source>
        <dbReference type="Proteomes" id="UP000030762"/>
    </source>
</evidence>
<keyword evidence="2" id="KW-1133">Transmembrane helix</keyword>
<name>T0S193_SAPDV</name>
<accession>T0S193</accession>
<dbReference type="OrthoDB" id="10319424at2759"/>
<comment type="similarity">
    <text evidence="1">Belongs to the LOR family.</text>
</comment>
<keyword evidence="2" id="KW-0812">Transmembrane</keyword>
<evidence type="ECO:0000256" key="1">
    <source>
        <dbReference type="ARBA" id="ARBA00005437"/>
    </source>
</evidence>
<dbReference type="GeneID" id="19944439"/>
<dbReference type="InterPro" id="IPR007612">
    <property type="entry name" value="LOR"/>
</dbReference>
<dbReference type="AlphaFoldDB" id="T0S193"/>
<dbReference type="OMA" id="NEQMVYE"/>
<dbReference type="VEuPathDB" id="FungiDB:SDRG_03712"/>
<sequence length="232" mass="26600">MSLIRFFQSKQAFDALQLAKSAHFKVFGSFPITERTRLVLQAQRWSWPGRDFTVRDDTKGTLVARIQVHRYSFPNKRTLLDAASRPVALMKLHPYSFFNEQMVYERTDDDAPLFTIKYRKNASFHQQECELRNHVTGETHLLVLQPFNVLTRRSVLTDGDDGPILAKVHQPFTWRLANRYEIVVADGVDTGVVTLMCAAMDEETRKRADWVFRGLVGFLGAMYGGLALTTLL</sequence>
<keyword evidence="2" id="KW-0472">Membrane</keyword>
<dbReference type="STRING" id="1156394.T0S193"/>
<evidence type="ECO:0000313" key="3">
    <source>
        <dbReference type="EMBL" id="EQC38748.1"/>
    </source>
</evidence>
<organism evidence="3 4">
    <name type="scientific">Saprolegnia diclina (strain VS20)</name>
    <dbReference type="NCBI Taxonomy" id="1156394"/>
    <lineage>
        <taxon>Eukaryota</taxon>
        <taxon>Sar</taxon>
        <taxon>Stramenopiles</taxon>
        <taxon>Oomycota</taxon>
        <taxon>Saprolegniomycetes</taxon>
        <taxon>Saprolegniales</taxon>
        <taxon>Saprolegniaceae</taxon>
        <taxon>Saprolegnia</taxon>
    </lineage>
</organism>
<dbReference type="Gene3D" id="2.40.160.200">
    <property type="entry name" value="LURP1-related"/>
    <property type="match status" value="1"/>
</dbReference>